<dbReference type="InterPro" id="IPR011009">
    <property type="entry name" value="Kinase-like_dom_sf"/>
</dbReference>
<evidence type="ECO:0000313" key="8">
    <source>
        <dbReference type="Proteomes" id="UP000199400"/>
    </source>
</evidence>
<feature type="binding site" evidence="4">
    <location>
        <position position="75"/>
    </location>
    <ligand>
        <name>ATP</name>
        <dbReference type="ChEBI" id="CHEBI:30616"/>
    </ligand>
</feature>
<keyword evidence="1 4" id="KW-0547">Nucleotide-binding</keyword>
<dbReference type="PANTHER" id="PTHR19879:SF9">
    <property type="entry name" value="TRANSCRIPTION INITIATION FACTOR TFIID SUBUNIT 5"/>
    <property type="match status" value="1"/>
</dbReference>
<proteinExistence type="predicted"/>
<dbReference type="GO" id="GO:0004672">
    <property type="term" value="F:protein kinase activity"/>
    <property type="evidence" value="ECO:0007669"/>
    <property type="project" value="InterPro"/>
</dbReference>
<feature type="region of interest" description="Disordered" evidence="5">
    <location>
        <begin position="190"/>
        <end position="210"/>
    </location>
</feature>
<dbReference type="EMBL" id="FOMX01000014">
    <property type="protein sequence ID" value="SFE47132.1"/>
    <property type="molecule type" value="Genomic_DNA"/>
</dbReference>
<feature type="repeat" description="WD" evidence="3">
    <location>
        <begin position="660"/>
        <end position="692"/>
    </location>
</feature>
<feature type="repeat" description="WD" evidence="3">
    <location>
        <begin position="1001"/>
        <end position="1042"/>
    </location>
</feature>
<keyword evidence="3" id="KW-0853">WD repeat</keyword>
<dbReference type="InterPro" id="IPR017441">
    <property type="entry name" value="Protein_kinase_ATP_BS"/>
</dbReference>
<name>A0A1I2ATA1_9BACT</name>
<dbReference type="GO" id="GO:0005524">
    <property type="term" value="F:ATP binding"/>
    <property type="evidence" value="ECO:0007669"/>
    <property type="project" value="UniProtKB-UniRule"/>
</dbReference>
<dbReference type="PANTHER" id="PTHR19879">
    <property type="entry name" value="TRANSCRIPTION INITIATION FACTOR TFIID"/>
    <property type="match status" value="1"/>
</dbReference>
<evidence type="ECO:0000313" key="7">
    <source>
        <dbReference type="EMBL" id="SFE47132.1"/>
    </source>
</evidence>
<feature type="repeat" description="WD" evidence="3">
    <location>
        <begin position="744"/>
        <end position="777"/>
    </location>
</feature>
<dbReference type="PROSITE" id="PS50082">
    <property type="entry name" value="WD_REPEATS_2"/>
    <property type="match status" value="10"/>
</dbReference>
<dbReference type="Gene3D" id="3.30.200.20">
    <property type="entry name" value="Phosphorylase Kinase, domain 1"/>
    <property type="match status" value="1"/>
</dbReference>
<reference evidence="8" key="1">
    <citation type="submission" date="2016-10" db="EMBL/GenBank/DDBJ databases">
        <authorList>
            <person name="Varghese N."/>
            <person name="Submissions S."/>
        </authorList>
    </citation>
    <scope>NUCLEOTIDE SEQUENCE [LARGE SCALE GENOMIC DNA]</scope>
    <source>
        <strain evidence="8">ATCC 25963</strain>
    </source>
</reference>
<dbReference type="Gene3D" id="1.10.510.10">
    <property type="entry name" value="Transferase(Phosphotransferase) domain 1"/>
    <property type="match status" value="1"/>
</dbReference>
<feature type="repeat" description="WD" evidence="3">
    <location>
        <begin position="839"/>
        <end position="867"/>
    </location>
</feature>
<feature type="repeat" description="WD" evidence="3">
    <location>
        <begin position="1042"/>
        <end position="1074"/>
    </location>
</feature>
<dbReference type="CDD" id="cd14014">
    <property type="entry name" value="STKc_PknB_like"/>
    <property type="match status" value="1"/>
</dbReference>
<evidence type="ECO:0000256" key="3">
    <source>
        <dbReference type="PROSITE-ProRule" id="PRU00221"/>
    </source>
</evidence>
<dbReference type="InterPro" id="IPR036322">
    <property type="entry name" value="WD40_repeat_dom_sf"/>
</dbReference>
<dbReference type="SMART" id="SM00320">
    <property type="entry name" value="WD40"/>
    <property type="match status" value="13"/>
</dbReference>
<feature type="repeat" description="WD" evidence="3">
    <location>
        <begin position="584"/>
        <end position="603"/>
    </location>
</feature>
<feature type="repeat" description="WD" evidence="3">
    <location>
        <begin position="915"/>
        <end position="945"/>
    </location>
</feature>
<organism evidence="7 8">
    <name type="scientific">Nannocystis exedens</name>
    <dbReference type="NCBI Taxonomy" id="54"/>
    <lineage>
        <taxon>Bacteria</taxon>
        <taxon>Pseudomonadati</taxon>
        <taxon>Myxococcota</taxon>
        <taxon>Polyangia</taxon>
        <taxon>Nannocystales</taxon>
        <taxon>Nannocystaceae</taxon>
        <taxon>Nannocystis</taxon>
    </lineage>
</organism>
<dbReference type="Pfam" id="PF00069">
    <property type="entry name" value="Pkinase"/>
    <property type="match status" value="1"/>
</dbReference>
<evidence type="ECO:0000259" key="6">
    <source>
        <dbReference type="PROSITE" id="PS50011"/>
    </source>
</evidence>
<dbReference type="PROSITE" id="PS50011">
    <property type="entry name" value="PROTEIN_KINASE_DOM"/>
    <property type="match status" value="1"/>
</dbReference>
<dbReference type="InterPro" id="IPR015943">
    <property type="entry name" value="WD40/YVTN_repeat-like_dom_sf"/>
</dbReference>
<feature type="repeat" description="WD" evidence="3">
    <location>
        <begin position="702"/>
        <end position="736"/>
    </location>
</feature>
<feature type="domain" description="Protein kinase" evidence="6">
    <location>
        <begin position="46"/>
        <end position="333"/>
    </location>
</feature>
<protein>
    <submittedName>
        <fullName evidence="7">WD40 repeat</fullName>
    </submittedName>
</protein>
<dbReference type="CDD" id="cd00200">
    <property type="entry name" value="WD40"/>
    <property type="match status" value="2"/>
</dbReference>
<dbReference type="AlphaFoldDB" id="A0A1I2ATA1"/>
<dbReference type="STRING" id="54.SAMN02745121_04363"/>
<keyword evidence="2 4" id="KW-0067">ATP-binding</keyword>
<dbReference type="SUPFAM" id="SSF56112">
    <property type="entry name" value="Protein kinase-like (PK-like)"/>
    <property type="match status" value="1"/>
</dbReference>
<dbReference type="PROSITE" id="PS00108">
    <property type="entry name" value="PROTEIN_KINASE_ST"/>
    <property type="match status" value="1"/>
</dbReference>
<dbReference type="SUPFAM" id="SSF50969">
    <property type="entry name" value="YVTN repeat-like/Quinoprotein amine dehydrogenase"/>
    <property type="match status" value="1"/>
</dbReference>
<feature type="repeat" description="WD" evidence="3">
    <location>
        <begin position="784"/>
        <end position="815"/>
    </location>
</feature>
<dbReference type="InterPro" id="IPR001680">
    <property type="entry name" value="WD40_rpt"/>
</dbReference>
<dbReference type="Proteomes" id="UP000199400">
    <property type="component" value="Unassembled WGS sequence"/>
</dbReference>
<evidence type="ECO:0000256" key="1">
    <source>
        <dbReference type="ARBA" id="ARBA00022741"/>
    </source>
</evidence>
<dbReference type="PROSITE" id="PS50294">
    <property type="entry name" value="WD_REPEATS_REGION"/>
    <property type="match status" value="5"/>
</dbReference>
<keyword evidence="8" id="KW-1185">Reference proteome</keyword>
<feature type="compositionally biased region" description="Basic and acidic residues" evidence="5">
    <location>
        <begin position="192"/>
        <end position="210"/>
    </location>
</feature>
<gene>
    <name evidence="7" type="ORF">SAMN02745121_04363</name>
</gene>
<dbReference type="Gene3D" id="2.130.10.10">
    <property type="entry name" value="YVTN repeat-like/Quinoprotein amine dehydrogenase"/>
    <property type="match status" value="4"/>
</dbReference>
<dbReference type="InterPro" id="IPR008271">
    <property type="entry name" value="Ser/Thr_kinase_AS"/>
</dbReference>
<dbReference type="SUPFAM" id="SSF50978">
    <property type="entry name" value="WD40 repeat-like"/>
    <property type="match status" value="2"/>
</dbReference>
<dbReference type="Pfam" id="PF00400">
    <property type="entry name" value="WD40"/>
    <property type="match status" value="7"/>
</dbReference>
<evidence type="ECO:0000256" key="2">
    <source>
        <dbReference type="ARBA" id="ARBA00022840"/>
    </source>
</evidence>
<evidence type="ECO:0000256" key="4">
    <source>
        <dbReference type="PROSITE-ProRule" id="PRU10141"/>
    </source>
</evidence>
<evidence type="ECO:0000256" key="5">
    <source>
        <dbReference type="SAM" id="MobiDB-lite"/>
    </source>
</evidence>
<dbReference type="InterPro" id="IPR000719">
    <property type="entry name" value="Prot_kinase_dom"/>
</dbReference>
<dbReference type="OrthoDB" id="9765809at2"/>
<accession>A0A1I2ATA1</accession>
<dbReference type="RefSeq" id="WP_096332014.1">
    <property type="nucleotide sequence ID" value="NZ_FOMX01000014.1"/>
</dbReference>
<dbReference type="InterPro" id="IPR011044">
    <property type="entry name" value="Quino_amine_DH_bsu"/>
</dbReference>
<feature type="repeat" description="WD" evidence="3">
    <location>
        <begin position="958"/>
        <end position="999"/>
    </location>
</feature>
<dbReference type="PROSITE" id="PS00107">
    <property type="entry name" value="PROTEIN_KINASE_ATP"/>
    <property type="match status" value="1"/>
</dbReference>
<sequence>MSDDPRSVRNTPLRIDPERLAHALARADLKARLFGPPNESERVGRFAVLRRVGAGGMGVVFAAYDEQLDRRIALKLVHAGHHDPAAAARSKREAQALARLSHPNVVQVYEVGEARGQVYIAMEFVQGETLRAWQQRAPRTWRETLAMYVQAGRGLAAAHAVGLVHRDFKPENVLVGDDGRPRVVDFGLARARPPDGAENRSEGEGPKEQVRMGMTPRAGLRVEPAELTAPGAVVGTPAYMAPEQHAGGEADARSDVFCFCVALHEALHGARPFAGERREDVHAAIVAGAIARGPREVPAWLQRVVDRGLQADPAARWPSMEALLAALGRDPTRLRRQLALALALLAALVGGGAWAWQRLEQRHARDVEEERARAAATAADLERTQAAGEARRLAAAAAQHAGDDPALRLLLAVAAVSTARERGEAPPLEVEQALLDALDGPRSDLFARPGAAVVDALAESRDGRWLATGEREGAVALWSTGAPRAPVDMALGTGSVRGLAFAPAGAALAVARAGGPPCVHALAPAGRLEEPVCWDMSPADPRDLAWGARGALVLRDGASVHVLRPQQPPQAIGAPGEEQRRALWSPDGASLLTLAADGSLRLWPEAGGPGRTLRLPAPAARGATGLLAAEWRADGAEVVVGRADHTAAIVPVDGGPAQRLSGHTDEVYAAAFLAGGQQVVTVSRDGSARVWERDGSSERIELQGHEEALLGVQIGPDRNLLLGTPAGGEVWLWQLDVRGPPLRLRGHAGSVVAARFSHDGARVLSASVDGSARRWSIADDPWLLRGHAAGVEQAAFLADGRTVVTAGLDGSARVWPRDGRPSARLGGHREGGSVALAPSPDGARLLSVGSDGRLRLWALTGAEPVPSASLTAARGAAFLDARWSPAGDVAAVAGEDGRVHLVRFPAVGPPSLEEVAAHAGAVRVLQFMADGTAIASAGDDGPVRVTPLPGSPVRKASLQGHAGPVRALAASGDGSRLASAGDDAVARVWSLARPEAAPIELRGHAGSIGQIQLRPDGRAALTASTDGTACEWPLDGGEPTSLRGHTDAVWVAAYSPDGDAILTASADGTARLWSRSSAGFTSLRLPHTPAAGPGEPDHTLWTGAFSPDGRLVVTAGADGLARVFPATLDGRVAEACARAGRDLTPAEWSHHFGDRAYAKTCS</sequence>